<evidence type="ECO:0000259" key="3">
    <source>
        <dbReference type="PROSITE" id="PS50893"/>
    </source>
</evidence>
<dbReference type="InterPro" id="IPR027417">
    <property type="entry name" value="P-loop_NTPase"/>
</dbReference>
<dbReference type="EMBL" id="SJPW01000003">
    <property type="protein sequence ID" value="TWU56543.1"/>
    <property type="molecule type" value="Genomic_DNA"/>
</dbReference>
<keyword evidence="5" id="KW-1185">Reference proteome</keyword>
<reference evidence="4 5" key="1">
    <citation type="submission" date="2019-02" db="EMBL/GenBank/DDBJ databases">
        <title>Deep-cultivation of Planctomycetes and their phenomic and genomic characterization uncovers novel biology.</title>
        <authorList>
            <person name="Wiegand S."/>
            <person name="Jogler M."/>
            <person name="Boedeker C."/>
            <person name="Pinto D."/>
            <person name="Vollmers J."/>
            <person name="Rivas-Marin E."/>
            <person name="Kohn T."/>
            <person name="Peeters S.H."/>
            <person name="Heuer A."/>
            <person name="Rast P."/>
            <person name="Oberbeckmann S."/>
            <person name="Bunk B."/>
            <person name="Jeske O."/>
            <person name="Meyerdierks A."/>
            <person name="Storesund J.E."/>
            <person name="Kallscheuer N."/>
            <person name="Luecker S."/>
            <person name="Lage O.M."/>
            <person name="Pohl T."/>
            <person name="Merkel B.J."/>
            <person name="Hornburger P."/>
            <person name="Mueller R.-W."/>
            <person name="Bruemmer F."/>
            <person name="Labrenz M."/>
            <person name="Spormann A.M."/>
            <person name="Op Den Camp H."/>
            <person name="Overmann J."/>
            <person name="Amann R."/>
            <person name="Jetten M.S.M."/>
            <person name="Mascher T."/>
            <person name="Medema M.H."/>
            <person name="Devos D.P."/>
            <person name="Kaster A.-K."/>
            <person name="Ovreas L."/>
            <person name="Rohde M."/>
            <person name="Galperin M.Y."/>
            <person name="Jogler C."/>
        </authorList>
    </citation>
    <scope>NUCLEOTIDE SEQUENCE [LARGE SCALE GENOMIC DNA]</scope>
    <source>
        <strain evidence="4 5">Poly51</strain>
    </source>
</reference>
<evidence type="ECO:0000256" key="1">
    <source>
        <dbReference type="ARBA" id="ARBA00022741"/>
    </source>
</evidence>
<keyword evidence="2 4" id="KW-0067">ATP-binding</keyword>
<dbReference type="PROSITE" id="PS00211">
    <property type="entry name" value="ABC_TRANSPORTER_1"/>
    <property type="match status" value="1"/>
</dbReference>
<dbReference type="GO" id="GO:0016887">
    <property type="term" value="F:ATP hydrolysis activity"/>
    <property type="evidence" value="ECO:0007669"/>
    <property type="project" value="InterPro"/>
</dbReference>
<dbReference type="Gene3D" id="3.40.50.300">
    <property type="entry name" value="P-loop containing nucleotide triphosphate hydrolases"/>
    <property type="match status" value="1"/>
</dbReference>
<dbReference type="GO" id="GO:0005524">
    <property type="term" value="F:ATP binding"/>
    <property type="evidence" value="ECO:0007669"/>
    <property type="project" value="UniProtKB-KW"/>
</dbReference>
<dbReference type="InterPro" id="IPR003439">
    <property type="entry name" value="ABC_transporter-like_ATP-bd"/>
</dbReference>
<keyword evidence="1" id="KW-0547">Nucleotide-binding</keyword>
<accession>A0A5C6F470</accession>
<feature type="domain" description="ABC transporter" evidence="3">
    <location>
        <begin position="5"/>
        <end position="220"/>
    </location>
</feature>
<dbReference type="InterPro" id="IPR017871">
    <property type="entry name" value="ABC_transporter-like_CS"/>
</dbReference>
<evidence type="ECO:0000256" key="2">
    <source>
        <dbReference type="ARBA" id="ARBA00022840"/>
    </source>
</evidence>
<protein>
    <submittedName>
        <fullName evidence="4">Putative ABC transporter ATP-binding protein YbbL</fullName>
    </submittedName>
</protein>
<sequence length="220" mass="23814">MTPVVSVQGITRTGAAGRVLLDDITMDVMAGEGIALVGPSGSGKSTLLRAIARLDPIRNGYVKINGDTITSAAIPNFRRRVVYLAQRPAMIVGTVEQNLQLPFSFASSQSNYDRARAIDLLGELDRLEGILDQDASTLSGGEQQLVSLVRAILVDPEVMLLDEPTASLDAASLDRFESLASGWKNGDPRRAWVWTSHDADQIDRMTTRTIRLAGGRITHE</sequence>
<gene>
    <name evidence="4" type="primary">ybbL</name>
    <name evidence="4" type="ORF">Poly51_24540</name>
</gene>
<proteinExistence type="predicted"/>
<dbReference type="SMART" id="SM00382">
    <property type="entry name" value="AAA"/>
    <property type="match status" value="1"/>
</dbReference>
<dbReference type="AlphaFoldDB" id="A0A5C6F470"/>
<dbReference type="PROSITE" id="PS50893">
    <property type="entry name" value="ABC_TRANSPORTER_2"/>
    <property type="match status" value="1"/>
</dbReference>
<evidence type="ECO:0000313" key="4">
    <source>
        <dbReference type="EMBL" id="TWU56543.1"/>
    </source>
</evidence>
<dbReference type="InterPro" id="IPR003593">
    <property type="entry name" value="AAA+_ATPase"/>
</dbReference>
<organism evidence="4 5">
    <name type="scientific">Rubripirellula tenax</name>
    <dbReference type="NCBI Taxonomy" id="2528015"/>
    <lineage>
        <taxon>Bacteria</taxon>
        <taxon>Pseudomonadati</taxon>
        <taxon>Planctomycetota</taxon>
        <taxon>Planctomycetia</taxon>
        <taxon>Pirellulales</taxon>
        <taxon>Pirellulaceae</taxon>
        <taxon>Rubripirellula</taxon>
    </lineage>
</organism>
<evidence type="ECO:0000313" key="5">
    <source>
        <dbReference type="Proteomes" id="UP000318288"/>
    </source>
</evidence>
<dbReference type="PANTHER" id="PTHR43119">
    <property type="entry name" value="ABC TRANSPORT PROTEIN ATP-BINDING COMPONENT-RELATED"/>
    <property type="match status" value="1"/>
</dbReference>
<dbReference type="Pfam" id="PF00005">
    <property type="entry name" value="ABC_tran"/>
    <property type="match status" value="1"/>
</dbReference>
<dbReference type="SUPFAM" id="SSF52540">
    <property type="entry name" value="P-loop containing nucleoside triphosphate hydrolases"/>
    <property type="match status" value="1"/>
</dbReference>
<comment type="caution">
    <text evidence="4">The sequence shown here is derived from an EMBL/GenBank/DDBJ whole genome shotgun (WGS) entry which is preliminary data.</text>
</comment>
<dbReference type="Proteomes" id="UP000318288">
    <property type="component" value="Unassembled WGS sequence"/>
</dbReference>
<name>A0A5C6F470_9BACT</name>
<dbReference type="PANTHER" id="PTHR43119:SF1">
    <property type="entry name" value="ABC TRANSPORTER DOMAIN-CONTAINING PROTEIN"/>
    <property type="match status" value="1"/>
</dbReference>